<sequence length="633" mass="67482">MESIYLAIMVGTALIIAAAFSSLIAFRFGAPLLLLFLGIGLVAGVDGMGLDFDNASVAYFVGSLALAVILFDSGFGTSLASFRQSALPSIVLATFGVAITASIFGVGAYYVTPLSWLESFLLGATIASTDAAAVFFLLRAGNLNLRDRVRSTLEVESGSNDPIAIFLTITLVSVIATGSEPQAEVLLTDILIGFAVQMGLGLAAGVTGGFLIARLVERLQLDVGLLPIFVITLALLLFGIAGAIGGSGFLAVYVAGLIAGNSGVRSAARLKRFQDGISWLAQIIMFLVLGLFATPSQFPSVAIPAVALGLFLVFVARPVGVWLCLAPFRFTRAETAFVAWVGLRGAVSILLALTPILGRLENGQVIFNTAFIIVLVSLVVQGWTIGPLARRLGLVVPPRVGPLDKVELELPGAAHHELLAYRVVAGSPVANGVRIPRWARPSLVVREGRSLTYQYAGRLMAEDHVYIFVPDRYPPLLDRLFASRAELDEDDADFFGEFAIDGSRPAADLDSAYGLILKEEEAAMSIADLVVARLGGRAEYADRLTIGPIELIVRDVDEHGAIKDIGLSVEPHYVAPKVPVFLSPGEMWDQTVSAWRGWREAGRQRRLRAKEATEARQREAGEGPNVVLPRDGG</sequence>
<comment type="subcellular location">
    <subcellularLocation>
        <location evidence="1">Cell membrane</location>
        <topology evidence="1">Multi-pass membrane protein</topology>
    </subcellularLocation>
</comment>
<dbReference type="Gene3D" id="1.20.1530.20">
    <property type="match status" value="1"/>
</dbReference>
<evidence type="ECO:0000259" key="11">
    <source>
        <dbReference type="SMART" id="SM01091"/>
    </source>
</evidence>
<evidence type="ECO:0000256" key="3">
    <source>
        <dbReference type="ARBA" id="ARBA00022449"/>
    </source>
</evidence>
<feature type="transmembrane region" description="Helical" evidence="10">
    <location>
        <begin position="225"/>
        <end position="244"/>
    </location>
</feature>
<feature type="transmembrane region" description="Helical" evidence="10">
    <location>
        <begin position="56"/>
        <end position="75"/>
    </location>
</feature>
<keyword evidence="6 10" id="KW-1133">Transmembrane helix</keyword>
<evidence type="ECO:0000256" key="9">
    <source>
        <dbReference type="SAM" id="MobiDB-lite"/>
    </source>
</evidence>
<evidence type="ECO:0000256" key="7">
    <source>
        <dbReference type="ARBA" id="ARBA00023065"/>
    </source>
</evidence>
<evidence type="ECO:0000256" key="4">
    <source>
        <dbReference type="ARBA" id="ARBA00022475"/>
    </source>
</evidence>
<keyword evidence="5 10" id="KW-0812">Transmembrane</keyword>
<feature type="domain" description="Transporter-associated" evidence="11">
    <location>
        <begin position="491"/>
        <end position="571"/>
    </location>
</feature>
<feature type="compositionally biased region" description="Basic and acidic residues" evidence="9">
    <location>
        <begin position="608"/>
        <end position="621"/>
    </location>
</feature>
<evidence type="ECO:0000256" key="5">
    <source>
        <dbReference type="ARBA" id="ARBA00022692"/>
    </source>
</evidence>
<feature type="transmembrane region" description="Helical" evidence="10">
    <location>
        <begin position="116"/>
        <end position="138"/>
    </location>
</feature>
<evidence type="ECO:0000256" key="10">
    <source>
        <dbReference type="SAM" id="Phobius"/>
    </source>
</evidence>
<dbReference type="SMART" id="SM01091">
    <property type="entry name" value="CorC_HlyC"/>
    <property type="match status" value="1"/>
</dbReference>
<keyword evidence="4" id="KW-1003">Cell membrane</keyword>
<feature type="transmembrane region" description="Helical" evidence="10">
    <location>
        <begin position="159"/>
        <end position="178"/>
    </location>
</feature>
<feature type="transmembrane region" description="Helical" evidence="10">
    <location>
        <begin position="301"/>
        <end position="325"/>
    </location>
</feature>
<keyword evidence="2" id="KW-0813">Transport</keyword>
<evidence type="ECO:0000256" key="6">
    <source>
        <dbReference type="ARBA" id="ARBA00022989"/>
    </source>
</evidence>
<evidence type="ECO:0000313" key="13">
    <source>
        <dbReference type="Proteomes" id="UP001556692"/>
    </source>
</evidence>
<feature type="transmembrane region" description="Helical" evidence="10">
    <location>
        <begin position="337"/>
        <end position="358"/>
    </location>
</feature>
<keyword evidence="3" id="KW-0050">Antiport</keyword>
<gene>
    <name evidence="12" type="ORF">ABGN05_08925</name>
</gene>
<feature type="transmembrane region" description="Helical" evidence="10">
    <location>
        <begin position="277"/>
        <end position="295"/>
    </location>
</feature>
<feature type="transmembrane region" description="Helical" evidence="10">
    <location>
        <begin position="364"/>
        <end position="385"/>
    </location>
</feature>
<dbReference type="InterPro" id="IPR038770">
    <property type="entry name" value="Na+/solute_symporter_sf"/>
</dbReference>
<organism evidence="12 13">
    <name type="scientific">Aquibium pacificus</name>
    <dbReference type="NCBI Taxonomy" id="3153579"/>
    <lineage>
        <taxon>Bacteria</taxon>
        <taxon>Pseudomonadati</taxon>
        <taxon>Pseudomonadota</taxon>
        <taxon>Alphaproteobacteria</taxon>
        <taxon>Hyphomicrobiales</taxon>
        <taxon>Phyllobacteriaceae</taxon>
        <taxon>Aquibium</taxon>
    </lineage>
</organism>
<evidence type="ECO:0000256" key="2">
    <source>
        <dbReference type="ARBA" id="ARBA00022448"/>
    </source>
</evidence>
<dbReference type="NCBIfam" id="NF003716">
    <property type="entry name" value="PRK05326.1-3"/>
    <property type="match status" value="1"/>
</dbReference>
<feature type="transmembrane region" description="Helical" evidence="10">
    <location>
        <begin position="32"/>
        <end position="50"/>
    </location>
</feature>
<reference evidence="12 13" key="1">
    <citation type="submission" date="2024-05" db="EMBL/GenBank/DDBJ databases">
        <authorList>
            <person name="Jiang F."/>
        </authorList>
    </citation>
    <scope>NUCLEOTIDE SEQUENCE [LARGE SCALE GENOMIC DNA]</scope>
    <source>
        <strain evidence="12 13">LZ166</strain>
    </source>
</reference>
<evidence type="ECO:0000256" key="1">
    <source>
        <dbReference type="ARBA" id="ARBA00004651"/>
    </source>
</evidence>
<dbReference type="PANTHER" id="PTHR32507">
    <property type="entry name" value="NA(+)/H(+) ANTIPORTER 1"/>
    <property type="match status" value="1"/>
</dbReference>
<dbReference type="InterPro" id="IPR006153">
    <property type="entry name" value="Cation/H_exchanger_TM"/>
</dbReference>
<feature type="transmembrane region" description="Helical" evidence="10">
    <location>
        <begin position="87"/>
        <end position="110"/>
    </location>
</feature>
<comment type="caution">
    <text evidence="12">The sequence shown here is derived from an EMBL/GenBank/DDBJ whole genome shotgun (WGS) entry which is preliminary data.</text>
</comment>
<evidence type="ECO:0000313" key="12">
    <source>
        <dbReference type="EMBL" id="MEX0405782.1"/>
    </source>
</evidence>
<keyword evidence="13" id="KW-1185">Reference proteome</keyword>
<dbReference type="PANTHER" id="PTHR32507:SF7">
    <property type="entry name" value="K(+)_H(+) ANTIPORTER NHAP2"/>
    <property type="match status" value="1"/>
</dbReference>
<feature type="transmembrane region" description="Helical" evidence="10">
    <location>
        <begin position="190"/>
        <end position="213"/>
    </location>
</feature>
<accession>A0ABV3SG89</accession>
<dbReference type="Pfam" id="PF00999">
    <property type="entry name" value="Na_H_Exchanger"/>
    <property type="match status" value="1"/>
</dbReference>
<dbReference type="Pfam" id="PF03471">
    <property type="entry name" value="CorC_HlyC"/>
    <property type="match status" value="1"/>
</dbReference>
<feature type="transmembrane region" description="Helical" evidence="10">
    <location>
        <begin position="6"/>
        <end position="25"/>
    </location>
</feature>
<name>A0ABV3SG89_9HYPH</name>
<feature type="region of interest" description="Disordered" evidence="9">
    <location>
        <begin position="608"/>
        <end position="633"/>
    </location>
</feature>
<protein>
    <submittedName>
        <fullName evidence="12">Potassium/proton antiporter</fullName>
    </submittedName>
</protein>
<evidence type="ECO:0000256" key="8">
    <source>
        <dbReference type="ARBA" id="ARBA00023136"/>
    </source>
</evidence>
<dbReference type="RefSeq" id="WP_367953660.1">
    <property type="nucleotide sequence ID" value="NZ_JBDPGJ010000002.1"/>
</dbReference>
<dbReference type="NCBIfam" id="NF003715">
    <property type="entry name" value="PRK05326.1-2"/>
    <property type="match status" value="1"/>
</dbReference>
<proteinExistence type="predicted"/>
<keyword evidence="8 10" id="KW-0472">Membrane</keyword>
<dbReference type="InterPro" id="IPR005170">
    <property type="entry name" value="Transptr-assoc_dom"/>
</dbReference>
<dbReference type="EMBL" id="JBDPGJ010000002">
    <property type="protein sequence ID" value="MEX0405782.1"/>
    <property type="molecule type" value="Genomic_DNA"/>
</dbReference>
<keyword evidence="7" id="KW-0406">Ion transport</keyword>
<dbReference type="Proteomes" id="UP001556692">
    <property type="component" value="Unassembled WGS sequence"/>
</dbReference>